<evidence type="ECO:0000313" key="1">
    <source>
        <dbReference type="EMBL" id="VVC36606.1"/>
    </source>
</evidence>
<keyword evidence="2" id="KW-1185">Reference proteome</keyword>
<reference evidence="1 2" key="1">
    <citation type="submission" date="2019-08" db="EMBL/GenBank/DDBJ databases">
        <authorList>
            <person name="Alioto T."/>
            <person name="Alioto T."/>
            <person name="Gomez Garrido J."/>
        </authorList>
    </citation>
    <scope>NUCLEOTIDE SEQUENCE [LARGE SCALE GENOMIC DNA]</scope>
</reference>
<accession>A0A5E4MWD6</accession>
<evidence type="ECO:0000313" key="2">
    <source>
        <dbReference type="Proteomes" id="UP000325440"/>
    </source>
</evidence>
<dbReference type="OrthoDB" id="6612707at2759"/>
<dbReference type="AlphaFoldDB" id="A0A5E4MWD6"/>
<organism evidence="1 2">
    <name type="scientific">Cinara cedri</name>
    <dbReference type="NCBI Taxonomy" id="506608"/>
    <lineage>
        <taxon>Eukaryota</taxon>
        <taxon>Metazoa</taxon>
        <taxon>Ecdysozoa</taxon>
        <taxon>Arthropoda</taxon>
        <taxon>Hexapoda</taxon>
        <taxon>Insecta</taxon>
        <taxon>Pterygota</taxon>
        <taxon>Neoptera</taxon>
        <taxon>Paraneoptera</taxon>
        <taxon>Hemiptera</taxon>
        <taxon>Sternorrhyncha</taxon>
        <taxon>Aphidomorpha</taxon>
        <taxon>Aphidoidea</taxon>
        <taxon>Aphididae</taxon>
        <taxon>Lachninae</taxon>
        <taxon>Cinara</taxon>
    </lineage>
</organism>
<name>A0A5E4MWD6_9HEMI</name>
<dbReference type="Proteomes" id="UP000325440">
    <property type="component" value="Unassembled WGS sequence"/>
</dbReference>
<protein>
    <submittedName>
        <fullName evidence="1">Uncharacterized protein</fullName>
    </submittedName>
</protein>
<proteinExistence type="predicted"/>
<gene>
    <name evidence="1" type="ORF">CINCED_3A017662</name>
</gene>
<sequence>MFDKLENDMVKLETEFGRSARGRVNVKMMIVDVKKSNTELAKLWRVVTTTLAANLLFIGKPRVEVIQHLTLSEFEAAARGEQTVIWVCKHKLGDKQPTTIVIDTPMLDMMDRYYALRRRVAKVDIPNFFITNTGTEVRKIFDLINAECKRRQIRLPRKPDGTEGDFLMVSGSMLRKHLETEGRGHRPEVTKDVASALQHTEYTAKRYYHTATADDAIKQKAIRVVEESTEMVEHIIDNLGQFMSNSDPFTETPSLEAFKEMAGDLFPNAKVTANGYKRIKAAHNKALVEPRAKMLAEKAVSMGVEGDVGIVQLKSFA</sequence>
<dbReference type="EMBL" id="CABPRJ010001434">
    <property type="protein sequence ID" value="VVC36606.1"/>
    <property type="molecule type" value="Genomic_DNA"/>
</dbReference>